<protein>
    <submittedName>
        <fullName evidence="2">Uncharacterized protein</fullName>
    </submittedName>
</protein>
<proteinExistence type="predicted"/>
<dbReference type="AlphaFoldDB" id="A0A7S1KR03"/>
<gene>
    <name evidence="2" type="ORF">PCOS0759_LOCUS5955</name>
</gene>
<sequence>MSLFSKKASLYETSDPDATTNLERITKKFSVDLRNQVRKVQKVELMGKDWFILTDTLEHISKIANIEAKPKPHEISSLSSYSSIHSLASPSSGSGSSHKQSHNQTLWEKEQFCVRYMVEEGKVNVLLRLLREWKQTKFSPQKVAEQLKVDPDVVRAKMRSFERSVGILLKCCFSSIEALQTLDTTELVVHASIIFNNALKEVDLESFPAEIPQRQQEDSAQQPSKEDSDTPSSIAPTGDTYTTGTSTTPLSPNTTTQFQMPPSETDFETSQEFLVFEYLRLLLDHIEDLQEEMVGKAMLSHDTVNLSVRFLDLFHTKMSQQCQVVCSSMLARLMDTEYFQTNREKFLPTDLDKVRLVSLKKKFVKGLLVNYQRKRMLRPLMDNIMRFEITHPSEVATGGDDDEFADNDDDTFKSSMNAESSVILGASNKSHVFSSQSSSSGGNGGNSPSVIDGSSNPLSFLQNRNRTRKNIYSMISGGD</sequence>
<evidence type="ECO:0000256" key="1">
    <source>
        <dbReference type="SAM" id="MobiDB-lite"/>
    </source>
</evidence>
<feature type="region of interest" description="Disordered" evidence="1">
    <location>
        <begin position="433"/>
        <end position="463"/>
    </location>
</feature>
<accession>A0A7S1KR03</accession>
<evidence type="ECO:0000313" key="2">
    <source>
        <dbReference type="EMBL" id="CAD9082715.1"/>
    </source>
</evidence>
<feature type="compositionally biased region" description="Polar residues" evidence="1">
    <location>
        <begin position="452"/>
        <end position="463"/>
    </location>
</feature>
<reference evidence="2" key="1">
    <citation type="submission" date="2021-01" db="EMBL/GenBank/DDBJ databases">
        <authorList>
            <person name="Corre E."/>
            <person name="Pelletier E."/>
            <person name="Niang G."/>
            <person name="Scheremetjew M."/>
            <person name="Finn R."/>
            <person name="Kale V."/>
            <person name="Holt S."/>
            <person name="Cochrane G."/>
            <person name="Meng A."/>
            <person name="Brown T."/>
            <person name="Cohen L."/>
        </authorList>
    </citation>
    <scope>NUCLEOTIDE SEQUENCE</scope>
    <source>
        <strain evidence="2">WS</strain>
    </source>
</reference>
<dbReference type="EMBL" id="HBGD01007126">
    <property type="protein sequence ID" value="CAD9082715.1"/>
    <property type="molecule type" value="Transcribed_RNA"/>
</dbReference>
<feature type="region of interest" description="Disordered" evidence="1">
    <location>
        <begin position="212"/>
        <end position="263"/>
    </location>
</feature>
<organism evidence="2">
    <name type="scientific">Percolomonas cosmopolitus</name>
    <dbReference type="NCBI Taxonomy" id="63605"/>
    <lineage>
        <taxon>Eukaryota</taxon>
        <taxon>Discoba</taxon>
        <taxon>Heterolobosea</taxon>
        <taxon>Tetramitia</taxon>
        <taxon>Eutetramitia</taxon>
        <taxon>Percolomonadidae</taxon>
        <taxon>Percolomonas</taxon>
    </lineage>
</organism>
<name>A0A7S1KR03_9EUKA</name>
<feature type="compositionally biased region" description="Low complexity" evidence="1">
    <location>
        <begin position="237"/>
        <end position="256"/>
    </location>
</feature>